<evidence type="ECO:0000256" key="14">
    <source>
        <dbReference type="ARBA" id="ARBA00023180"/>
    </source>
</evidence>
<dbReference type="InterPro" id="IPR032675">
    <property type="entry name" value="LRR_dom_sf"/>
</dbReference>
<feature type="compositionally biased region" description="Low complexity" evidence="17">
    <location>
        <begin position="952"/>
        <end position="972"/>
    </location>
</feature>
<dbReference type="EMBL" id="GL433858">
    <property type="protein sequence ID" value="EFN52076.1"/>
    <property type="molecule type" value="Genomic_DNA"/>
</dbReference>
<feature type="signal peptide" evidence="18">
    <location>
        <begin position="1"/>
        <end position="23"/>
    </location>
</feature>
<name>E1ZQ14_CHLVA</name>
<dbReference type="CDD" id="cd00167">
    <property type="entry name" value="SANT"/>
    <property type="match status" value="1"/>
</dbReference>
<dbReference type="Pfam" id="PF00069">
    <property type="entry name" value="Pkinase"/>
    <property type="match status" value="1"/>
</dbReference>
<dbReference type="eggNOG" id="KOG0724">
    <property type="taxonomic scope" value="Eukaryota"/>
</dbReference>
<comment type="subcellular location">
    <subcellularLocation>
        <location evidence="3">Cytoplasm</location>
        <location evidence="3">Cytoskeleton</location>
        <location evidence="3">Cilium axoneme</location>
    </subcellularLocation>
    <subcellularLocation>
        <location evidence="2">Membrane</location>
        <topology evidence="2">Single-pass membrane protein</topology>
    </subcellularLocation>
    <subcellularLocation>
        <location evidence="1">Nucleus</location>
    </subcellularLocation>
</comment>
<dbReference type="FunFam" id="1.10.10.60:FF:000009">
    <property type="entry name" value="transcription factor MYB1R1"/>
    <property type="match status" value="1"/>
</dbReference>
<dbReference type="InterPro" id="IPR009057">
    <property type="entry name" value="Homeodomain-like_sf"/>
</dbReference>
<evidence type="ECO:0000256" key="11">
    <source>
        <dbReference type="ARBA" id="ARBA00023136"/>
    </source>
</evidence>
<dbReference type="GO" id="GO:0005930">
    <property type="term" value="C:axoneme"/>
    <property type="evidence" value="ECO:0007669"/>
    <property type="project" value="UniProtKB-SubCell"/>
</dbReference>
<feature type="compositionally biased region" description="Low complexity" evidence="17">
    <location>
        <begin position="918"/>
        <end position="934"/>
    </location>
</feature>
<feature type="domain" description="HTH myb-type" evidence="22">
    <location>
        <begin position="1094"/>
        <end position="1150"/>
    </location>
</feature>
<keyword evidence="16" id="KW-0067">ATP-binding</keyword>
<dbReference type="GO" id="GO:0005634">
    <property type="term" value="C:nucleus"/>
    <property type="evidence" value="ECO:0007669"/>
    <property type="project" value="UniProtKB-SubCell"/>
</dbReference>
<dbReference type="GO" id="GO:0003677">
    <property type="term" value="F:DNA binding"/>
    <property type="evidence" value="ECO:0007669"/>
    <property type="project" value="UniProtKB-KW"/>
</dbReference>
<dbReference type="PROSITE" id="PS51294">
    <property type="entry name" value="HTH_MYB"/>
    <property type="match status" value="1"/>
</dbReference>
<dbReference type="InParanoid" id="E1ZQ14"/>
<dbReference type="SUPFAM" id="SSF46689">
    <property type="entry name" value="Homeodomain-like"/>
    <property type="match status" value="1"/>
</dbReference>
<dbReference type="InterPro" id="IPR000719">
    <property type="entry name" value="Prot_kinase_dom"/>
</dbReference>
<keyword evidence="9" id="KW-0805">Transcription regulation</keyword>
<evidence type="ECO:0000256" key="6">
    <source>
        <dbReference type="ARBA" id="ARBA00022729"/>
    </source>
</evidence>
<dbReference type="SMR" id="E1ZQ14"/>
<dbReference type="PROSITE" id="PS50011">
    <property type="entry name" value="PROTEIN_KINASE_DOM"/>
    <property type="match status" value="1"/>
</dbReference>
<dbReference type="InterPro" id="IPR011009">
    <property type="entry name" value="Kinase-like_dom_sf"/>
</dbReference>
<evidence type="ECO:0000256" key="7">
    <source>
        <dbReference type="ARBA" id="ARBA00022737"/>
    </source>
</evidence>
<feature type="domain" description="Myb-like" evidence="20">
    <location>
        <begin position="1094"/>
        <end position="1146"/>
    </location>
</feature>
<evidence type="ECO:0000256" key="17">
    <source>
        <dbReference type="SAM" id="MobiDB-lite"/>
    </source>
</evidence>
<evidence type="ECO:0000256" key="12">
    <source>
        <dbReference type="ARBA" id="ARBA00023163"/>
    </source>
</evidence>
<dbReference type="Gene3D" id="1.10.10.60">
    <property type="entry name" value="Homeodomain-like"/>
    <property type="match status" value="2"/>
</dbReference>
<evidence type="ECO:0000313" key="23">
    <source>
        <dbReference type="EMBL" id="EFN52076.1"/>
    </source>
</evidence>
<evidence type="ECO:0000259" key="19">
    <source>
        <dbReference type="PROSITE" id="PS50011"/>
    </source>
</evidence>
<dbReference type="SMART" id="SM00369">
    <property type="entry name" value="LRR_TYP"/>
    <property type="match status" value="10"/>
</dbReference>
<dbReference type="Gene3D" id="3.30.200.20">
    <property type="entry name" value="Phosphorylase Kinase, domain 1"/>
    <property type="match status" value="1"/>
</dbReference>
<feature type="binding site" evidence="16">
    <location>
        <position position="698"/>
    </location>
    <ligand>
        <name>ATP</name>
        <dbReference type="ChEBI" id="CHEBI:30616"/>
    </ligand>
</feature>
<evidence type="ECO:0000256" key="13">
    <source>
        <dbReference type="ARBA" id="ARBA00023170"/>
    </source>
</evidence>
<dbReference type="InterPro" id="IPR001005">
    <property type="entry name" value="SANT/Myb"/>
</dbReference>
<evidence type="ECO:0000259" key="21">
    <source>
        <dbReference type="PROSITE" id="PS51293"/>
    </source>
</evidence>
<evidence type="ECO:0000256" key="4">
    <source>
        <dbReference type="ARBA" id="ARBA00022614"/>
    </source>
</evidence>
<sequence>MVARWRNVLWLTLALALCSAVQGKGSPEKDRDILVKFRDSIKNWAVVKAGGNLQGWDDATPAYLWSGVVLDFELRVREVNLPCFDFMFCTVAQISAEAPVFAELAHLDHLELLHLGGNNITGELPDAWAALGTFPALQSLSLSSARLSGTLPRSWGAASAFPALKMLLLDQNQLRGSLPVEWGAKGAFASLEQLVLEDNSLSGALPVNWGQSPSFPRLQTLGLAGSGLGGSLPPGWGADGGFSALQTLSLARCGFQGALPPEWAAPSRFPKLNKIELQGNELTGGLPSEWGCKHCFPALAELILLNNSLSGSLPDSWGMLGALRMLDVSGNRLEGQLPGGWAVPGALPQLATLSLGSNSLGGTLPGAWGDPRALPALSWLDASHNNISGTLPGQWGAPNSFPRLRLLYLQHNNLSGPLPSNWSFNSTLQQLFTLSLAHNHFTGNLPNAWGATDNSLAALYILDVGFNQLDGLLPANWGTSRSALSSLTSITIAGNNFTGEIPPNWGLLQDMHYLVLAPGNPTVCRPLPCVGQFVTCYGEDSATCQEPVQLRSNCSSDLPGWVPYAQQPRDAPGLTGLQIGLIAAGASLVAACGMLTAVLVLRWQEARRWQTVKGLDAELALRGSTDPLADLIAAAAARKRGRGQHSALATKLLKECAIDHKDVMFCRGPDGNLVQLGAGAYGQVYKAFLYGVHPVAVKVFQTQDDVPADDFWREISILRTCRHGNIVQFQGACVDGDTTMMVTELLDTDLYRALQLNRVNWYKHGLDIAIDVAQALHFLHCRNIIHFDCKSPNILLSTTNSAKLADVGWAQILYHSYITGDGGTFNWAAPEQLIGLKCTAKADVYSYGLVLWELCTRELPVRGQIRDIKVPQEAPQMAVDLVRECLDVDPAKRPTMEQIIHRLMEEKARMAAEADTTSGASSSPSPSMGAAQPARAGSNSSLGLRGLDGLPGTSMHSSSGSGSAFNAGTSSGHQSGHSVTLESTALTRSKQLDGMQAVRPALLRGAPVDAVWSTEEDKVFENALAQFWEHNDRLEKCASLLSRKDLPAVQRRYLQLEEDLKAIDCGRVQLPNYPVPGEALSVAQLQKKVKSQDTERRKGIPWTEEEHRLFLMGLAKYGKGDWRSISRNFVITRTPTQVASHAQKYFIRLNSQNKKDKRRASIHDITTVAPTVGDHANGGAMGGGGSAPSFMSGVMSLTITGQNSAVAAVVAPGAPAPPGGIAMSAGLAMACAAPSALPPGSMIPP</sequence>
<evidence type="ECO:0000256" key="2">
    <source>
        <dbReference type="ARBA" id="ARBA00004167"/>
    </source>
</evidence>
<evidence type="ECO:0000256" key="1">
    <source>
        <dbReference type="ARBA" id="ARBA00004123"/>
    </source>
</evidence>
<keyword evidence="11" id="KW-0472">Membrane</keyword>
<dbReference type="InterPro" id="IPR001611">
    <property type="entry name" value="Leu-rich_rpt"/>
</dbReference>
<evidence type="ECO:0000256" key="3">
    <source>
        <dbReference type="ARBA" id="ARBA00004430"/>
    </source>
</evidence>
<dbReference type="OMA" id="WREISIL"/>
<feature type="domain" description="SANT" evidence="21">
    <location>
        <begin position="1102"/>
        <end position="1150"/>
    </location>
</feature>
<dbReference type="Gene3D" id="1.10.510.10">
    <property type="entry name" value="Transferase(Phosphotransferase) domain 1"/>
    <property type="match status" value="1"/>
</dbReference>
<evidence type="ECO:0000256" key="15">
    <source>
        <dbReference type="ARBA" id="ARBA00023242"/>
    </source>
</evidence>
<evidence type="ECO:0000256" key="16">
    <source>
        <dbReference type="PROSITE-ProRule" id="PRU10141"/>
    </source>
</evidence>
<dbReference type="Pfam" id="PF00560">
    <property type="entry name" value="LRR_1"/>
    <property type="match status" value="2"/>
</dbReference>
<keyword evidence="15" id="KW-0539">Nucleus</keyword>
<keyword evidence="16" id="KW-0547">Nucleotide-binding</keyword>
<evidence type="ECO:0000256" key="18">
    <source>
        <dbReference type="SAM" id="SignalP"/>
    </source>
</evidence>
<evidence type="ECO:0000313" key="24">
    <source>
        <dbReference type="Proteomes" id="UP000008141"/>
    </source>
</evidence>
<dbReference type="GO" id="GO:0005524">
    <property type="term" value="F:ATP binding"/>
    <property type="evidence" value="ECO:0007669"/>
    <property type="project" value="UniProtKB-UniRule"/>
</dbReference>
<keyword evidence="14" id="KW-0325">Glycoprotein</keyword>
<dbReference type="AlphaFoldDB" id="E1ZQ14"/>
<dbReference type="SUPFAM" id="SSF52058">
    <property type="entry name" value="L domain-like"/>
    <property type="match status" value="1"/>
</dbReference>
<dbReference type="SUPFAM" id="SSF52047">
    <property type="entry name" value="RNI-like"/>
    <property type="match status" value="1"/>
</dbReference>
<keyword evidence="7" id="KW-0677">Repeat</keyword>
<dbReference type="SUPFAM" id="SSF56112">
    <property type="entry name" value="Protein kinase-like (PK-like)"/>
    <property type="match status" value="1"/>
</dbReference>
<protein>
    <submittedName>
        <fullName evidence="23">Expressed protein</fullName>
    </submittedName>
</protein>
<accession>E1ZQ14</accession>
<dbReference type="InterPro" id="IPR017884">
    <property type="entry name" value="SANT_dom"/>
</dbReference>
<dbReference type="KEGG" id="cvr:CHLNCDRAFT_58999"/>
<keyword evidence="12" id="KW-0804">Transcription</keyword>
<keyword evidence="4" id="KW-0433">Leucine-rich repeat</keyword>
<dbReference type="InterPro" id="IPR006447">
    <property type="entry name" value="Myb_dom_plants"/>
</dbReference>
<proteinExistence type="predicted"/>
<dbReference type="RefSeq" id="XP_005844178.1">
    <property type="nucleotide sequence ID" value="XM_005844116.1"/>
</dbReference>
<dbReference type="PANTHER" id="PTHR27000">
    <property type="entry name" value="LEUCINE-RICH REPEAT RECEPTOR-LIKE PROTEIN KINASE FAMILY PROTEIN-RELATED"/>
    <property type="match status" value="1"/>
</dbReference>
<dbReference type="OrthoDB" id="512511at2759"/>
<dbReference type="InterPro" id="IPR003591">
    <property type="entry name" value="Leu-rich_rpt_typical-subtyp"/>
</dbReference>
<evidence type="ECO:0000259" key="20">
    <source>
        <dbReference type="PROSITE" id="PS50090"/>
    </source>
</evidence>
<feature type="region of interest" description="Disordered" evidence="17">
    <location>
        <begin position="910"/>
        <end position="979"/>
    </location>
</feature>
<reference evidence="23 24" key="1">
    <citation type="journal article" date="2010" name="Plant Cell">
        <title>The Chlorella variabilis NC64A genome reveals adaptation to photosymbiosis, coevolution with viruses, and cryptic sex.</title>
        <authorList>
            <person name="Blanc G."/>
            <person name="Duncan G."/>
            <person name="Agarkova I."/>
            <person name="Borodovsky M."/>
            <person name="Gurnon J."/>
            <person name="Kuo A."/>
            <person name="Lindquist E."/>
            <person name="Lucas S."/>
            <person name="Pangilinan J."/>
            <person name="Polle J."/>
            <person name="Salamov A."/>
            <person name="Terry A."/>
            <person name="Yamada T."/>
            <person name="Dunigan D.D."/>
            <person name="Grigoriev I.V."/>
            <person name="Claverie J.M."/>
            <person name="Van Etten J.L."/>
        </authorList>
    </citation>
    <scope>NUCLEOTIDE SEQUENCE [LARGE SCALE GENOMIC DNA]</scope>
    <source>
        <strain evidence="23 24">NC64A</strain>
    </source>
</reference>
<feature type="chain" id="PRO_5003156002" evidence="18">
    <location>
        <begin position="24"/>
        <end position="1245"/>
    </location>
</feature>
<organism evidence="24">
    <name type="scientific">Chlorella variabilis</name>
    <name type="common">Green alga</name>
    <dbReference type="NCBI Taxonomy" id="554065"/>
    <lineage>
        <taxon>Eukaryota</taxon>
        <taxon>Viridiplantae</taxon>
        <taxon>Chlorophyta</taxon>
        <taxon>core chlorophytes</taxon>
        <taxon>Trebouxiophyceae</taxon>
        <taxon>Chlorellales</taxon>
        <taxon>Chlorellaceae</taxon>
        <taxon>Chlorella clade</taxon>
        <taxon>Chlorella</taxon>
    </lineage>
</organism>
<dbReference type="GO" id="GO:0016020">
    <property type="term" value="C:membrane"/>
    <property type="evidence" value="ECO:0007669"/>
    <property type="project" value="UniProtKB-SubCell"/>
</dbReference>
<keyword evidence="24" id="KW-1185">Reference proteome</keyword>
<evidence type="ECO:0000256" key="10">
    <source>
        <dbReference type="ARBA" id="ARBA00023125"/>
    </source>
</evidence>
<keyword evidence="10" id="KW-0238">DNA-binding</keyword>
<keyword evidence="6 18" id="KW-0732">Signal</keyword>
<dbReference type="GeneID" id="17351522"/>
<dbReference type="SMART" id="SM00717">
    <property type="entry name" value="SANT"/>
    <property type="match status" value="2"/>
</dbReference>
<evidence type="ECO:0000256" key="9">
    <source>
        <dbReference type="ARBA" id="ARBA00023015"/>
    </source>
</evidence>
<evidence type="ECO:0000256" key="5">
    <source>
        <dbReference type="ARBA" id="ARBA00022692"/>
    </source>
</evidence>
<dbReference type="GO" id="GO:0004672">
    <property type="term" value="F:protein kinase activity"/>
    <property type="evidence" value="ECO:0007669"/>
    <property type="project" value="InterPro"/>
</dbReference>
<dbReference type="Gene3D" id="3.80.10.10">
    <property type="entry name" value="Ribonuclease Inhibitor"/>
    <property type="match status" value="2"/>
</dbReference>
<dbReference type="InterPro" id="IPR017930">
    <property type="entry name" value="Myb_dom"/>
</dbReference>
<evidence type="ECO:0000256" key="8">
    <source>
        <dbReference type="ARBA" id="ARBA00022989"/>
    </source>
</evidence>
<dbReference type="NCBIfam" id="TIGR01557">
    <property type="entry name" value="myb_SHAQKYF"/>
    <property type="match status" value="1"/>
</dbReference>
<dbReference type="Pfam" id="PF00249">
    <property type="entry name" value="Myb_DNA-binding"/>
    <property type="match status" value="1"/>
</dbReference>
<feature type="domain" description="Protein kinase" evidence="19">
    <location>
        <begin position="670"/>
        <end position="904"/>
    </location>
</feature>
<gene>
    <name evidence="23" type="ORF">CHLNCDRAFT_58999</name>
</gene>
<keyword evidence="8" id="KW-1133">Transmembrane helix</keyword>
<evidence type="ECO:0000259" key="22">
    <source>
        <dbReference type="PROSITE" id="PS51294"/>
    </source>
</evidence>
<dbReference type="PROSITE" id="PS51293">
    <property type="entry name" value="SANT"/>
    <property type="match status" value="1"/>
</dbReference>
<dbReference type="InterPro" id="IPR017441">
    <property type="entry name" value="Protein_kinase_ATP_BS"/>
</dbReference>
<keyword evidence="5" id="KW-0812">Transmembrane</keyword>
<dbReference type="Proteomes" id="UP000008141">
    <property type="component" value="Unassembled WGS sequence"/>
</dbReference>
<dbReference type="PROSITE" id="PS00107">
    <property type="entry name" value="PROTEIN_KINASE_ATP"/>
    <property type="match status" value="1"/>
</dbReference>
<keyword evidence="13" id="KW-0675">Receptor</keyword>
<dbReference type="STRING" id="554065.E1ZQ14"/>
<dbReference type="PROSITE" id="PS50090">
    <property type="entry name" value="MYB_LIKE"/>
    <property type="match status" value="1"/>
</dbReference>